<accession>A0ACC2UF73</accession>
<dbReference type="EMBL" id="QTSX02000748">
    <property type="protein sequence ID" value="KAJ9085719.1"/>
    <property type="molecule type" value="Genomic_DNA"/>
</dbReference>
<reference evidence="1" key="1">
    <citation type="submission" date="2022-04" db="EMBL/GenBank/DDBJ databases">
        <title>Genome of the entomopathogenic fungus Entomophthora muscae.</title>
        <authorList>
            <person name="Elya C."/>
            <person name="Lovett B.R."/>
            <person name="Lee E."/>
            <person name="Macias A.M."/>
            <person name="Hajek A.E."/>
            <person name="De Bivort B.L."/>
            <person name="Kasson M.T."/>
            <person name="De Fine Licht H.H."/>
            <person name="Stajich J.E."/>
        </authorList>
    </citation>
    <scope>NUCLEOTIDE SEQUENCE</scope>
    <source>
        <strain evidence="1">Berkeley</strain>
    </source>
</reference>
<comment type="caution">
    <text evidence="1">The sequence shown here is derived from an EMBL/GenBank/DDBJ whole genome shotgun (WGS) entry which is preliminary data.</text>
</comment>
<keyword evidence="2" id="KW-1185">Reference proteome</keyword>
<name>A0ACC2UF73_9FUNG</name>
<organism evidence="1 2">
    <name type="scientific">Entomophthora muscae</name>
    <dbReference type="NCBI Taxonomy" id="34485"/>
    <lineage>
        <taxon>Eukaryota</taxon>
        <taxon>Fungi</taxon>
        <taxon>Fungi incertae sedis</taxon>
        <taxon>Zoopagomycota</taxon>
        <taxon>Entomophthoromycotina</taxon>
        <taxon>Entomophthoromycetes</taxon>
        <taxon>Entomophthorales</taxon>
        <taxon>Entomophthoraceae</taxon>
        <taxon>Entomophthora</taxon>
    </lineage>
</organism>
<protein>
    <submittedName>
        <fullName evidence="1">Uncharacterized protein</fullName>
    </submittedName>
</protein>
<sequence>MPNTTIVCLLKWYLVQIMPTSKDLSPTQLAVLACKHLFSTNLKRVPTHTQLVKFFSDRRQASNSLAKSATTIKDLILSDTFKKTKDGDMFLLYEDGQEVEDSIIAYATNQNLEQLNTATKWLCNSTFAAKAPMLTLKILTMAMVTLLILTL</sequence>
<dbReference type="Proteomes" id="UP001165960">
    <property type="component" value="Unassembled WGS sequence"/>
</dbReference>
<evidence type="ECO:0000313" key="1">
    <source>
        <dbReference type="EMBL" id="KAJ9085719.1"/>
    </source>
</evidence>
<evidence type="ECO:0000313" key="2">
    <source>
        <dbReference type="Proteomes" id="UP001165960"/>
    </source>
</evidence>
<gene>
    <name evidence="1" type="ORF">DSO57_1011188</name>
</gene>
<proteinExistence type="predicted"/>